<sequence length="426" mass="48992">IAYQFPNALYYPLMISAENFTFEKTQPGEKRREDVAKLKGIIHSPLKEKFMFELRRLTNPEHLLTDWLEQTVTLFQSKIRDKKKIMALFEDLRALILDISNPRVGSITKAFVETFSHNLETLRRQTGQDLANMTKAEFNGKILKPIRGEILGKQYPKSDTDLLKSYSPWLHSFQASDHEEKIDIPGQYAGLDAKQTITIVRFNPRVLVMSSLRKPKKLCILGSDEREYQFLVKGGEDLRLDQRIQQLFALMNDIMRKDPQCSQQDISISTYKVIPMSSSLGIIEWVDNTQPLRICIEGELSNRDVWKRIQKQHKDFVWSFKGEVMGYHNLYIQASRDKVIGHMESLHTQLREDLLRESVLRSAASPEAFFMLRAKLIRSLAAVNVCSYVLGIGDRHLDNLLLDMSKGQLIPIDFGHSFGSATETLA</sequence>
<dbReference type="GO" id="GO:0004674">
    <property type="term" value="F:protein serine/threonine kinase activity"/>
    <property type="evidence" value="ECO:0007669"/>
    <property type="project" value="TreeGrafter"/>
</dbReference>
<dbReference type="GO" id="GO:0005634">
    <property type="term" value="C:nucleus"/>
    <property type="evidence" value="ECO:0007669"/>
    <property type="project" value="TreeGrafter"/>
</dbReference>
<dbReference type="GO" id="GO:0006302">
    <property type="term" value="P:double-strand break repair"/>
    <property type="evidence" value="ECO:0007669"/>
    <property type="project" value="TreeGrafter"/>
</dbReference>
<dbReference type="SUPFAM" id="SSF56112">
    <property type="entry name" value="Protein kinase-like (PK-like)"/>
    <property type="match status" value="1"/>
</dbReference>
<evidence type="ECO:0000259" key="3">
    <source>
        <dbReference type="PROSITE" id="PS50290"/>
    </source>
</evidence>
<dbReference type="PROSITE" id="PS50290">
    <property type="entry name" value="PI3_4_KINASE_3"/>
    <property type="match status" value="1"/>
</dbReference>
<organism evidence="4 5">
    <name type="scientific">Modicella reniformis</name>
    <dbReference type="NCBI Taxonomy" id="1440133"/>
    <lineage>
        <taxon>Eukaryota</taxon>
        <taxon>Fungi</taxon>
        <taxon>Fungi incertae sedis</taxon>
        <taxon>Mucoromycota</taxon>
        <taxon>Mortierellomycotina</taxon>
        <taxon>Mortierellomycetes</taxon>
        <taxon>Mortierellales</taxon>
        <taxon>Mortierellaceae</taxon>
        <taxon>Modicella</taxon>
    </lineage>
</organism>
<name>A0A9P6ISP7_9FUNG</name>
<dbReference type="InterPro" id="IPR011009">
    <property type="entry name" value="Kinase-like_dom_sf"/>
</dbReference>
<evidence type="ECO:0000313" key="5">
    <source>
        <dbReference type="Proteomes" id="UP000749646"/>
    </source>
</evidence>
<feature type="non-terminal residue" evidence="4">
    <location>
        <position position="426"/>
    </location>
</feature>
<dbReference type="InterPro" id="IPR018936">
    <property type="entry name" value="PI3/4_kinase_CS"/>
</dbReference>
<dbReference type="AlphaFoldDB" id="A0A9P6ISP7"/>
<dbReference type="OrthoDB" id="381190at2759"/>
<keyword evidence="1" id="KW-0808">Transferase</keyword>
<accession>A0A9P6ISP7</accession>
<feature type="domain" description="PI3K/PI4K catalytic" evidence="3">
    <location>
        <begin position="202"/>
        <end position="426"/>
    </location>
</feature>
<dbReference type="InterPro" id="IPR000403">
    <property type="entry name" value="PI3/4_kinase_cat_dom"/>
</dbReference>
<dbReference type="Gene3D" id="1.10.1070.11">
    <property type="entry name" value="Phosphatidylinositol 3-/4-kinase, catalytic domain"/>
    <property type="match status" value="1"/>
</dbReference>
<dbReference type="PANTHER" id="PTHR11139">
    <property type="entry name" value="ATAXIA TELANGIECTASIA MUTATED ATM -RELATED"/>
    <property type="match status" value="1"/>
</dbReference>
<keyword evidence="5" id="KW-1185">Reference proteome</keyword>
<reference evidence="4" key="1">
    <citation type="journal article" date="2020" name="Fungal Divers.">
        <title>Resolving the Mortierellaceae phylogeny through synthesis of multi-gene phylogenetics and phylogenomics.</title>
        <authorList>
            <person name="Vandepol N."/>
            <person name="Liber J."/>
            <person name="Desiro A."/>
            <person name="Na H."/>
            <person name="Kennedy M."/>
            <person name="Barry K."/>
            <person name="Grigoriev I.V."/>
            <person name="Miller A.N."/>
            <person name="O'Donnell K."/>
            <person name="Stajich J.E."/>
            <person name="Bonito G."/>
        </authorList>
    </citation>
    <scope>NUCLEOTIDE SEQUENCE</scope>
    <source>
        <strain evidence="4">MES-2147</strain>
    </source>
</reference>
<dbReference type="InterPro" id="IPR050517">
    <property type="entry name" value="DDR_Repair_Kinase"/>
</dbReference>
<protein>
    <recommendedName>
        <fullName evidence="3">PI3K/PI4K catalytic domain-containing protein</fullName>
    </recommendedName>
</protein>
<dbReference type="PANTHER" id="PTHR11139:SF68">
    <property type="entry name" value="DNA-DEPENDENT PROTEIN KINASE CATALYTIC SUBUNIT"/>
    <property type="match status" value="1"/>
</dbReference>
<dbReference type="Proteomes" id="UP000749646">
    <property type="component" value="Unassembled WGS sequence"/>
</dbReference>
<evidence type="ECO:0000256" key="1">
    <source>
        <dbReference type="ARBA" id="ARBA00022679"/>
    </source>
</evidence>
<dbReference type="EMBL" id="JAAAHW010007882">
    <property type="protein sequence ID" value="KAF9945922.1"/>
    <property type="molecule type" value="Genomic_DNA"/>
</dbReference>
<dbReference type="GO" id="GO:0000723">
    <property type="term" value="P:telomere maintenance"/>
    <property type="evidence" value="ECO:0007669"/>
    <property type="project" value="TreeGrafter"/>
</dbReference>
<evidence type="ECO:0000313" key="4">
    <source>
        <dbReference type="EMBL" id="KAF9945922.1"/>
    </source>
</evidence>
<gene>
    <name evidence="4" type="ORF">BGZ65_010234</name>
</gene>
<keyword evidence="2" id="KW-0418">Kinase</keyword>
<dbReference type="InterPro" id="IPR036940">
    <property type="entry name" value="PI3/4_kinase_cat_sf"/>
</dbReference>
<evidence type="ECO:0000256" key="2">
    <source>
        <dbReference type="ARBA" id="ARBA00022777"/>
    </source>
</evidence>
<feature type="non-terminal residue" evidence="4">
    <location>
        <position position="1"/>
    </location>
</feature>
<dbReference type="Pfam" id="PF00454">
    <property type="entry name" value="PI3_PI4_kinase"/>
    <property type="match status" value="1"/>
</dbReference>
<dbReference type="SMART" id="SM00146">
    <property type="entry name" value="PI3Kc"/>
    <property type="match status" value="1"/>
</dbReference>
<proteinExistence type="predicted"/>
<dbReference type="PROSITE" id="PS00916">
    <property type="entry name" value="PI3_4_KINASE_2"/>
    <property type="match status" value="1"/>
</dbReference>
<comment type="caution">
    <text evidence="4">The sequence shown here is derived from an EMBL/GenBank/DDBJ whole genome shotgun (WGS) entry which is preliminary data.</text>
</comment>
<dbReference type="Gene3D" id="3.30.1010.10">
    <property type="entry name" value="Phosphatidylinositol 3-kinase Catalytic Subunit, Chain A, domain 4"/>
    <property type="match status" value="1"/>
</dbReference>